<sequence length="28" mass="3041">MARPPLHGKDSRTLCECCKAGAIPRSEI</sequence>
<keyword evidence="2" id="KW-1185">Reference proteome</keyword>
<organism evidence="1 2">
    <name type="scientific">Colletotrichum costaricense</name>
    <dbReference type="NCBI Taxonomy" id="1209916"/>
    <lineage>
        <taxon>Eukaryota</taxon>
        <taxon>Fungi</taxon>
        <taxon>Dikarya</taxon>
        <taxon>Ascomycota</taxon>
        <taxon>Pezizomycotina</taxon>
        <taxon>Sordariomycetes</taxon>
        <taxon>Hypocreomycetidae</taxon>
        <taxon>Glomerellales</taxon>
        <taxon>Glomerellaceae</taxon>
        <taxon>Colletotrichum</taxon>
        <taxon>Colletotrichum acutatum species complex</taxon>
    </lineage>
</organism>
<reference evidence="1 2" key="1">
    <citation type="submission" date="2016-10" db="EMBL/GenBank/DDBJ databases">
        <title>The genome sequence of Colletotrichum fioriniae PJ7.</title>
        <authorList>
            <person name="Baroncelli R."/>
        </authorList>
    </citation>
    <scope>NUCLEOTIDE SEQUENCE [LARGE SCALE GENOMIC DNA]</scope>
    <source>
        <strain evidence="1 2">IMI 309622</strain>
    </source>
</reference>
<name>A0AAI9Z2A1_9PEZI</name>
<protein>
    <submittedName>
        <fullName evidence="1">Uncharacterized protein</fullName>
    </submittedName>
</protein>
<gene>
    <name evidence="1" type="ORF">CCOS01_04401</name>
</gene>
<evidence type="ECO:0000313" key="2">
    <source>
        <dbReference type="Proteomes" id="UP001240678"/>
    </source>
</evidence>
<accession>A0AAI9Z2A1</accession>
<evidence type="ECO:0000313" key="1">
    <source>
        <dbReference type="EMBL" id="KAK1532418.1"/>
    </source>
</evidence>
<dbReference type="EMBL" id="MOOE01000004">
    <property type="protein sequence ID" value="KAK1532418.1"/>
    <property type="molecule type" value="Genomic_DNA"/>
</dbReference>
<dbReference type="AlphaFoldDB" id="A0AAI9Z2A1"/>
<proteinExistence type="predicted"/>
<dbReference type="Proteomes" id="UP001240678">
    <property type="component" value="Unassembled WGS sequence"/>
</dbReference>
<comment type="caution">
    <text evidence="1">The sequence shown here is derived from an EMBL/GenBank/DDBJ whole genome shotgun (WGS) entry which is preliminary data.</text>
</comment>